<name>A0A1B1MYD7_9BACL</name>
<evidence type="ECO:0000313" key="1">
    <source>
        <dbReference type="EMBL" id="ANS74176.1"/>
    </source>
</evidence>
<protein>
    <submittedName>
        <fullName evidence="1">Uncharacterized protein</fullName>
    </submittedName>
</protein>
<evidence type="ECO:0000313" key="2">
    <source>
        <dbReference type="Proteomes" id="UP000092573"/>
    </source>
</evidence>
<sequence length="60" mass="6006">MVYFDTDVSGAATVSSIRLAPTAIGKAGLGTPGTIPTGPAVGSTLPLPLYTLTVTETRLS</sequence>
<dbReference type="AlphaFoldDB" id="A0A1B1MYD7"/>
<reference evidence="1 2" key="1">
    <citation type="submission" date="2016-01" db="EMBL/GenBank/DDBJ databases">
        <title>Complete Genome Sequence of Paenibacillus yonginensis DCY84, a novel Plant Growth-Promoting Bacteria with Elicitation of Induced Systemic Resistance.</title>
        <authorList>
            <person name="Kim Y.J."/>
            <person name="Yang D.C."/>
            <person name="Sukweenadhi J."/>
        </authorList>
    </citation>
    <scope>NUCLEOTIDE SEQUENCE [LARGE SCALE GENOMIC DNA]</scope>
    <source>
        <strain evidence="1 2">DCY84</strain>
    </source>
</reference>
<keyword evidence="2" id="KW-1185">Reference proteome</keyword>
<dbReference type="EMBL" id="CP014167">
    <property type="protein sequence ID" value="ANS74176.1"/>
    <property type="molecule type" value="Genomic_DNA"/>
</dbReference>
<gene>
    <name evidence="1" type="ORF">AWM70_05925</name>
</gene>
<accession>A0A1B1MYD7</accession>
<proteinExistence type="predicted"/>
<dbReference type="Proteomes" id="UP000092573">
    <property type="component" value="Chromosome"/>
</dbReference>
<dbReference type="KEGG" id="pyg:AWM70_05925"/>
<organism evidence="1 2">
    <name type="scientific">Paenibacillus yonginensis</name>
    <dbReference type="NCBI Taxonomy" id="1462996"/>
    <lineage>
        <taxon>Bacteria</taxon>
        <taxon>Bacillati</taxon>
        <taxon>Bacillota</taxon>
        <taxon>Bacilli</taxon>
        <taxon>Bacillales</taxon>
        <taxon>Paenibacillaceae</taxon>
        <taxon>Paenibacillus</taxon>
    </lineage>
</organism>